<keyword evidence="1" id="KW-1133">Transmembrane helix</keyword>
<feature type="transmembrane region" description="Helical" evidence="1">
    <location>
        <begin position="21"/>
        <end position="44"/>
    </location>
</feature>
<protein>
    <submittedName>
        <fullName evidence="2">Uncharacterized protein</fullName>
    </submittedName>
</protein>
<dbReference type="Proteomes" id="UP000254000">
    <property type="component" value="Unassembled WGS sequence"/>
</dbReference>
<name>A0A369M569_9ACTN</name>
<keyword evidence="3" id="KW-1185">Reference proteome</keyword>
<accession>A0A369M569</accession>
<proteinExistence type="predicted"/>
<comment type="caution">
    <text evidence="2">The sequence shown here is derived from an EMBL/GenBank/DDBJ whole genome shotgun (WGS) entry which is preliminary data.</text>
</comment>
<dbReference type="GeneID" id="78358729"/>
<evidence type="ECO:0000313" key="2">
    <source>
        <dbReference type="EMBL" id="RDB66554.1"/>
    </source>
</evidence>
<organism evidence="2 3">
    <name type="scientific">Gordonibacter pamelaeae</name>
    <dbReference type="NCBI Taxonomy" id="471189"/>
    <lineage>
        <taxon>Bacteria</taxon>
        <taxon>Bacillati</taxon>
        <taxon>Actinomycetota</taxon>
        <taxon>Coriobacteriia</taxon>
        <taxon>Eggerthellales</taxon>
        <taxon>Eggerthellaceae</taxon>
        <taxon>Gordonibacter</taxon>
    </lineage>
</organism>
<evidence type="ECO:0000256" key="1">
    <source>
        <dbReference type="SAM" id="Phobius"/>
    </source>
</evidence>
<dbReference type="EMBL" id="PPTS01000002">
    <property type="protein sequence ID" value="RDB66554.1"/>
    <property type="molecule type" value="Genomic_DNA"/>
</dbReference>
<sequence length="84" mass="8769">MADEDVQEQQEEGRGVRIAGTAIVAVGVVVLIFAAAAAAFFLLAELLQGEWLLAGSALVVLAGLVWLANRLVRVAANQNKDPLG</sequence>
<keyword evidence="1" id="KW-0472">Membrane</keyword>
<keyword evidence="1" id="KW-0812">Transmembrane</keyword>
<dbReference type="AlphaFoldDB" id="A0A369M569"/>
<reference evidence="2 3" key="1">
    <citation type="journal article" date="2018" name="Elife">
        <title>Discovery and characterization of a prevalent human gut bacterial enzyme sufficient for the inactivation of a family of plant toxins.</title>
        <authorList>
            <person name="Koppel N."/>
            <person name="Bisanz J.E."/>
            <person name="Pandelia M.E."/>
            <person name="Turnbaugh P.J."/>
            <person name="Balskus E.P."/>
        </authorList>
    </citation>
    <scope>NUCLEOTIDE SEQUENCE [LARGE SCALE GENOMIC DNA]</scope>
    <source>
        <strain evidence="2 3">3C</strain>
    </source>
</reference>
<evidence type="ECO:0000313" key="3">
    <source>
        <dbReference type="Proteomes" id="UP000254000"/>
    </source>
</evidence>
<gene>
    <name evidence="2" type="ORF">C1877_03240</name>
</gene>
<dbReference type="RefSeq" id="WP_114568547.1">
    <property type="nucleotide sequence ID" value="NZ_CABMMS010000002.1"/>
</dbReference>
<feature type="transmembrane region" description="Helical" evidence="1">
    <location>
        <begin position="50"/>
        <end position="68"/>
    </location>
</feature>